<evidence type="ECO:0000256" key="1">
    <source>
        <dbReference type="ARBA" id="ARBA00005336"/>
    </source>
</evidence>
<protein>
    <submittedName>
        <fullName evidence="7">Uncharacterized protein</fullName>
    </submittedName>
</protein>
<comment type="caution">
    <text evidence="7">The sequence shown here is derived from an EMBL/GenBank/DDBJ whole genome shotgun (WGS) entry which is preliminary data.</text>
</comment>
<dbReference type="InterPro" id="IPR001119">
    <property type="entry name" value="SLH_dom"/>
</dbReference>
<evidence type="ECO:0000259" key="6">
    <source>
        <dbReference type="PROSITE" id="PS51272"/>
    </source>
</evidence>
<evidence type="ECO:0000256" key="4">
    <source>
        <dbReference type="SAM" id="MobiDB-lite"/>
    </source>
</evidence>
<feature type="domain" description="SLH" evidence="6">
    <location>
        <begin position="1268"/>
        <end position="1331"/>
    </location>
</feature>
<dbReference type="SMART" id="SM00606">
    <property type="entry name" value="CBD_IV"/>
    <property type="match status" value="1"/>
</dbReference>
<dbReference type="SMART" id="SM01217">
    <property type="entry name" value="Fn3_like"/>
    <property type="match status" value="1"/>
</dbReference>
<dbReference type="InterPro" id="IPR017853">
    <property type="entry name" value="GH"/>
</dbReference>
<dbReference type="CDD" id="cd00063">
    <property type="entry name" value="FN3"/>
    <property type="match status" value="1"/>
</dbReference>
<name>A0A1R0XVQ3_9BACL</name>
<dbReference type="FunFam" id="2.60.40.10:FF:000495">
    <property type="entry name" value="Periplasmic beta-glucosidase"/>
    <property type="match status" value="1"/>
</dbReference>
<dbReference type="InterPro" id="IPR003961">
    <property type="entry name" value="FN3_dom"/>
</dbReference>
<dbReference type="PANTHER" id="PTHR42715">
    <property type="entry name" value="BETA-GLUCOSIDASE"/>
    <property type="match status" value="1"/>
</dbReference>
<dbReference type="Gene3D" id="2.60.120.260">
    <property type="entry name" value="Galactose-binding domain-like"/>
    <property type="match status" value="1"/>
</dbReference>
<dbReference type="InterPro" id="IPR005084">
    <property type="entry name" value="CBM6"/>
</dbReference>
<dbReference type="InterPro" id="IPR036116">
    <property type="entry name" value="FN3_sf"/>
</dbReference>
<dbReference type="SUPFAM" id="SSF49785">
    <property type="entry name" value="Galactose-binding domain-like"/>
    <property type="match status" value="1"/>
</dbReference>
<dbReference type="EMBL" id="MPTC01000014">
    <property type="protein sequence ID" value="OMD39214.1"/>
    <property type="molecule type" value="Genomic_DNA"/>
</dbReference>
<dbReference type="OrthoDB" id="9805821at2"/>
<dbReference type="GO" id="GO:0008422">
    <property type="term" value="F:beta-glucosidase activity"/>
    <property type="evidence" value="ECO:0007669"/>
    <property type="project" value="UniProtKB-ARBA"/>
</dbReference>
<dbReference type="InterPro" id="IPR036881">
    <property type="entry name" value="Glyco_hydro_3_C_sf"/>
</dbReference>
<evidence type="ECO:0000313" key="8">
    <source>
        <dbReference type="Proteomes" id="UP000187439"/>
    </source>
</evidence>
<proteinExistence type="inferred from homology"/>
<dbReference type="InterPro" id="IPR002772">
    <property type="entry name" value="Glyco_hydro_3_C"/>
</dbReference>
<dbReference type="PANTHER" id="PTHR42715:SF10">
    <property type="entry name" value="BETA-GLUCOSIDASE"/>
    <property type="match status" value="1"/>
</dbReference>
<feature type="domain" description="Fibronectin type-III" evidence="5">
    <location>
        <begin position="1132"/>
        <end position="1224"/>
    </location>
</feature>
<dbReference type="InterPro" id="IPR026891">
    <property type="entry name" value="Fn3-like"/>
</dbReference>
<reference evidence="7 8" key="1">
    <citation type="submission" date="2016-10" db="EMBL/GenBank/DDBJ databases">
        <title>Paenibacillus species isolates.</title>
        <authorList>
            <person name="Beno S.M."/>
        </authorList>
    </citation>
    <scope>NUCLEOTIDE SEQUENCE [LARGE SCALE GENOMIC DNA]</scope>
    <source>
        <strain evidence="7 8">FSL H7-0710</strain>
    </source>
</reference>
<feature type="compositionally biased region" description="Polar residues" evidence="4">
    <location>
        <begin position="1259"/>
        <end position="1270"/>
    </location>
</feature>
<dbReference type="Pfam" id="PF00395">
    <property type="entry name" value="SLH"/>
    <property type="match status" value="3"/>
</dbReference>
<dbReference type="SUPFAM" id="SSF51445">
    <property type="entry name" value="(Trans)glycosidases"/>
    <property type="match status" value="1"/>
</dbReference>
<evidence type="ECO:0000313" key="7">
    <source>
        <dbReference type="EMBL" id="OMD39214.1"/>
    </source>
</evidence>
<feature type="region of interest" description="Disordered" evidence="4">
    <location>
        <begin position="1217"/>
        <end position="1273"/>
    </location>
</feature>
<dbReference type="Pfam" id="PF01915">
    <property type="entry name" value="Glyco_hydro_3_C"/>
    <property type="match status" value="1"/>
</dbReference>
<dbReference type="InterPro" id="IPR001764">
    <property type="entry name" value="Glyco_hydro_3_N"/>
</dbReference>
<dbReference type="RefSeq" id="WP_076119915.1">
    <property type="nucleotide sequence ID" value="NZ_MPTC01000014.1"/>
</dbReference>
<dbReference type="Proteomes" id="UP000187439">
    <property type="component" value="Unassembled WGS sequence"/>
</dbReference>
<organism evidence="7 8">
    <name type="scientific">Paenibacillus odorifer</name>
    <dbReference type="NCBI Taxonomy" id="189426"/>
    <lineage>
        <taxon>Bacteria</taxon>
        <taxon>Bacillati</taxon>
        <taxon>Bacillota</taxon>
        <taxon>Bacilli</taxon>
        <taxon>Bacillales</taxon>
        <taxon>Paenibacillaceae</taxon>
        <taxon>Paenibacillus</taxon>
    </lineage>
</organism>
<feature type="domain" description="SLH" evidence="6">
    <location>
        <begin position="1332"/>
        <end position="1390"/>
    </location>
</feature>
<dbReference type="Pfam" id="PF00933">
    <property type="entry name" value="Glyco_hydro_3"/>
    <property type="match status" value="1"/>
</dbReference>
<keyword evidence="2" id="KW-0732">Signal</keyword>
<dbReference type="InterPro" id="IPR050288">
    <property type="entry name" value="Cellulose_deg_GH3"/>
</dbReference>
<dbReference type="SUPFAM" id="SSF49265">
    <property type="entry name" value="Fibronectin type III"/>
    <property type="match status" value="1"/>
</dbReference>
<dbReference type="Gene3D" id="3.20.20.300">
    <property type="entry name" value="Glycoside hydrolase, family 3, N-terminal domain"/>
    <property type="match status" value="1"/>
</dbReference>
<feature type="domain" description="SLH" evidence="6">
    <location>
        <begin position="1395"/>
        <end position="1449"/>
    </location>
</feature>
<dbReference type="Pfam" id="PF03422">
    <property type="entry name" value="CBM_6"/>
    <property type="match status" value="1"/>
</dbReference>
<evidence type="ECO:0000256" key="3">
    <source>
        <dbReference type="ARBA" id="ARBA00022801"/>
    </source>
</evidence>
<sequence length="1449" mass="153553">MSSGMKMISLKKIAVVSLILALITSMISTVSPNQASAADSEPIEFARGASNMPIFDGVPSHLDAFVDLILAEMSIEDLAYYADQKSAGTARTIAAGYTLPGTAAGGVDRVMGVSTDMPSMLALGQSWNKELVSQVGTVMGNERRGEVALANPNTLMFSAVSDLRTNPLSGRFEEGYAEDPVLAGTMINSMAKGITGYGEVGNEEGFWLKAQLGTKHYTNYLAQWFRASGQFYASARALNEYQMKSFLYPLQAGVVQSIMTTYGRTNGIPNHISPNIIRASNANPYSMLPVGDFIAADRAMTAGFNNGYQNYTDADGAAALLLLSGNHANTTSSTRTNILSAVNNGTFGVTRVELEHSVRGQIEMWVRTGYFNEKNPDGSPKSYPFSDLASDRSPQNYSLSQSQNVALDASRESIVLLKNDNNLLPLSKSSNVAVTGLLADTRFKATYSVSKTPVLPGAGLSPLGAIRETIGSDQVTFGTGAPVIAFDSVSNHQTVTASTYTNGAQLTANYIAPDMTTVTDSVYSYNAAGKAYTASQAFEAYAWGQGGYSYLSLANGKWLKDVTNGSSRTVQNSDGTKLNLVENPFSNVADASTLPGRFRHEANSDGTVSLISGTYSESFGGGFETAYYTAGRFVTVNESDGLDLSSATLTNQAGAAARTDNQKFQEIVLKEAGADASAWASGNDYAVVVVGAPARHSAGEGADRSDLNLGEDQYKIVSQVAQAFPKKTVVIVKSNAPVNMEAIQNNENVAAIMYQPYAGQYDSKALADVLFGDYAPTGRLSSTWYAGMEALPVLDKYSLPEGVTTPVNLGELDPRFTVDMTNGDPLESKLTYMYTDAQVTYPFGYGLGYSSFEFSNLSVPSNVSGKEPFTITVDVENAGAVNTSEVVQLYIKNNTSKYGDHTPKKQLVSYEKVYIPAGETKTVQLTVNPSDFAVWDVNRNEYVNETGSYTLMVGKSSNDLPISAALSYNDESIAKLDAVNAPANIFDHAFASKDVVYREVSKLRTAEGLKEKEAENGYYAVMSKNSNSWVALNQVRLSGVTGITLRGASTNASSVVEVRADSPTGTRLAVVTFDATAPAVREVPGSTFKVTELDYTDVTGELLTTLSGTHDLYLVFKNPDIRVDSIQLSGAAPGSLVPTAQAGNQQATINWSAAANAERYNVYLKKGEVYTPVTEHMTWKDNGLGAVITNLINGQSYTFAVSASNLLGEGVKSDISVTPTSGSSGGSDGGTINPGTPATPTPIPTSSPSASETPSSGNPQPGTPEQSATSFRDIPSRYDWARQAIDKLAAEGIIKGTGDGLFSPGGKIKRADFIVMAVRAFKLSSDSTDQFANVKPGAYYAEALSIAKALGIAKGGADGSFNPDAEISRQDMMVLIARVLKAAGKLSEEGSAADLKGFRDASKVSSYAVSSIASLVKAGIVKGDGLNLNPGGTASRAEAAVLIYNTYTK</sequence>
<dbReference type="GO" id="GO:0030246">
    <property type="term" value="F:carbohydrate binding"/>
    <property type="evidence" value="ECO:0007669"/>
    <property type="project" value="InterPro"/>
</dbReference>
<dbReference type="Gene3D" id="3.40.50.1700">
    <property type="entry name" value="Glycoside hydrolase family 3 C-terminal domain"/>
    <property type="match status" value="2"/>
</dbReference>
<dbReference type="PROSITE" id="PS51272">
    <property type="entry name" value="SLH"/>
    <property type="match status" value="3"/>
</dbReference>
<dbReference type="GO" id="GO:0005975">
    <property type="term" value="P:carbohydrate metabolic process"/>
    <property type="evidence" value="ECO:0007669"/>
    <property type="project" value="InterPro"/>
</dbReference>
<feature type="compositionally biased region" description="Low complexity" evidence="4">
    <location>
        <begin position="1246"/>
        <end position="1258"/>
    </location>
</feature>
<dbReference type="InterPro" id="IPR036962">
    <property type="entry name" value="Glyco_hydro_3_N_sf"/>
</dbReference>
<accession>A0A1R0XVQ3</accession>
<dbReference type="Gene3D" id="2.60.40.10">
    <property type="entry name" value="Immunoglobulins"/>
    <property type="match status" value="2"/>
</dbReference>
<dbReference type="PROSITE" id="PS50853">
    <property type="entry name" value="FN3"/>
    <property type="match status" value="1"/>
</dbReference>
<evidence type="ECO:0000259" key="5">
    <source>
        <dbReference type="PROSITE" id="PS50853"/>
    </source>
</evidence>
<keyword evidence="3" id="KW-0378">Hydrolase</keyword>
<dbReference type="InterPro" id="IPR006584">
    <property type="entry name" value="Cellulose-bd_IV"/>
</dbReference>
<dbReference type="CDD" id="cd04084">
    <property type="entry name" value="CBM6_xylanase-like"/>
    <property type="match status" value="1"/>
</dbReference>
<evidence type="ECO:0000256" key="2">
    <source>
        <dbReference type="ARBA" id="ARBA00022729"/>
    </source>
</evidence>
<dbReference type="SUPFAM" id="SSF52279">
    <property type="entry name" value="Beta-D-glucan exohydrolase, C-terminal domain"/>
    <property type="match status" value="1"/>
</dbReference>
<dbReference type="SMART" id="SM00060">
    <property type="entry name" value="FN3"/>
    <property type="match status" value="1"/>
</dbReference>
<comment type="similarity">
    <text evidence="1">Belongs to the glycosyl hydrolase 3 family.</text>
</comment>
<gene>
    <name evidence="7" type="ORF">BSK52_16445</name>
</gene>
<dbReference type="InterPro" id="IPR013783">
    <property type="entry name" value="Ig-like_fold"/>
</dbReference>
<dbReference type="InterPro" id="IPR008979">
    <property type="entry name" value="Galactose-bd-like_sf"/>
</dbReference>
<dbReference type="Pfam" id="PF14310">
    <property type="entry name" value="Fn3-like"/>
    <property type="match status" value="1"/>
</dbReference>